<evidence type="ECO:0000313" key="3">
    <source>
        <dbReference type="Proteomes" id="UP000054107"/>
    </source>
</evidence>
<dbReference type="AlphaFoldDB" id="A0A0B7NCG4"/>
<dbReference type="OrthoDB" id="2287039at2759"/>
<feature type="compositionally biased region" description="Basic and acidic residues" evidence="1">
    <location>
        <begin position="61"/>
        <end position="70"/>
    </location>
</feature>
<gene>
    <name evidence="2" type="primary">PARPA_07107.1 scaffold 26125</name>
</gene>
<feature type="region of interest" description="Disordered" evidence="1">
    <location>
        <begin position="33"/>
        <end position="70"/>
    </location>
</feature>
<organism evidence="2 3">
    <name type="scientific">Parasitella parasitica</name>
    <dbReference type="NCBI Taxonomy" id="35722"/>
    <lineage>
        <taxon>Eukaryota</taxon>
        <taxon>Fungi</taxon>
        <taxon>Fungi incertae sedis</taxon>
        <taxon>Mucoromycota</taxon>
        <taxon>Mucoromycotina</taxon>
        <taxon>Mucoromycetes</taxon>
        <taxon>Mucorales</taxon>
        <taxon>Mucorineae</taxon>
        <taxon>Mucoraceae</taxon>
        <taxon>Parasitella</taxon>
    </lineage>
</organism>
<proteinExistence type="predicted"/>
<evidence type="ECO:0000313" key="2">
    <source>
        <dbReference type="EMBL" id="CEP13068.1"/>
    </source>
</evidence>
<dbReference type="EMBL" id="LN729124">
    <property type="protein sequence ID" value="CEP13068.1"/>
    <property type="molecule type" value="Genomic_DNA"/>
</dbReference>
<keyword evidence="3" id="KW-1185">Reference proteome</keyword>
<protein>
    <submittedName>
        <fullName evidence="2">Uncharacterized protein</fullName>
    </submittedName>
</protein>
<evidence type="ECO:0000256" key="1">
    <source>
        <dbReference type="SAM" id="MobiDB-lite"/>
    </source>
</evidence>
<reference evidence="2 3" key="1">
    <citation type="submission" date="2014-09" db="EMBL/GenBank/DDBJ databases">
        <authorList>
            <person name="Ellenberger Sabrina"/>
        </authorList>
    </citation>
    <scope>NUCLEOTIDE SEQUENCE [LARGE SCALE GENOMIC DNA]</scope>
    <source>
        <strain evidence="2 3">CBS 412.66</strain>
    </source>
</reference>
<sequence length="220" mass="25020">MAKTLSEASFVTRIEMLEAMIAAAPSSSSILKELLSSQKDEHKQQQEEKEVKRHVQQQQSAEDHQFEDLDKKGPAQRLLLEKLDATDAIIANAGSPFTGSEPDVCTVIDNIIKVDEFGKHKLYSMEDMDELLEQIQTKKAECSKNKQRDTQLYQALSCMEVIIESLDLWDDDDKSTVEELLQKPVSQSKTDNKTSEITHYRRFASLLDIIFKKTGIKLNE</sequence>
<accession>A0A0B7NCG4</accession>
<feature type="compositionally biased region" description="Basic and acidic residues" evidence="1">
    <location>
        <begin position="38"/>
        <end position="53"/>
    </location>
</feature>
<dbReference type="Proteomes" id="UP000054107">
    <property type="component" value="Unassembled WGS sequence"/>
</dbReference>
<name>A0A0B7NCG4_9FUNG</name>